<dbReference type="RefSeq" id="WP_207249160.1">
    <property type="nucleotide sequence ID" value="NZ_CP072750.1"/>
</dbReference>
<geneLocation type="plasmid" evidence="2">
    <name>pTfr153</name>
</geneLocation>
<proteinExistence type="predicted"/>
<keyword evidence="3" id="KW-1185">Reference proteome</keyword>
<dbReference type="Proteomes" id="UP000664466">
    <property type="component" value="Unassembled WGS sequence"/>
</dbReference>
<organism evidence="2">
    <name type="scientific">Thiothrix fructosivorans</name>
    <dbReference type="NCBI Taxonomy" id="111770"/>
    <lineage>
        <taxon>Bacteria</taxon>
        <taxon>Pseudomonadati</taxon>
        <taxon>Pseudomonadota</taxon>
        <taxon>Gammaproteobacteria</taxon>
        <taxon>Thiotrichales</taxon>
        <taxon>Thiotrichaceae</taxon>
        <taxon>Thiothrix</taxon>
    </lineage>
</organism>
<gene>
    <name evidence="1" type="ORF">J1836_01035</name>
    <name evidence="2" type="ORF">J1836_020385</name>
</gene>
<sequence length="148" mass="17084">MELKNFALTNDIYLTVGGSTFDLHNRYSFHHLEYDIFARQIVLTWDNGQVFPILESGDVQYIKLVFEGVYFFRCRESMQNIPAIQEPDYVINSAEFVRWLPDMRDAPWDGWEVTTESQGKTHLLLSFCSGSALMIGSGTARCELLRCE</sequence>
<dbReference type="AlphaFoldDB" id="A0A8B0SVR0"/>
<keyword evidence="2" id="KW-0614">Plasmid</keyword>
<dbReference type="EMBL" id="CP072750">
    <property type="protein sequence ID" value="QTX13062.1"/>
    <property type="molecule type" value="Genomic_DNA"/>
</dbReference>
<name>A0A8B0SVR0_9GAMM</name>
<protein>
    <submittedName>
        <fullName evidence="2">Uncharacterized protein</fullName>
    </submittedName>
</protein>
<evidence type="ECO:0000313" key="1">
    <source>
        <dbReference type="EMBL" id="MBO0611517.1"/>
    </source>
</evidence>
<evidence type="ECO:0000313" key="3">
    <source>
        <dbReference type="Proteomes" id="UP000664466"/>
    </source>
</evidence>
<reference evidence="1 3" key="1">
    <citation type="submission" date="2021-03" db="EMBL/GenBank/DDBJ databases">
        <title>Draft genome and methylome analysis of Thiotrix fructosivoruns ATCC 49748.</title>
        <authorList>
            <person name="Fomenkov A."/>
            <person name="Grabovich M.Y."/>
            <person name="Roberts R.J."/>
        </authorList>
    </citation>
    <scope>NUCLEOTIDE SEQUENCE [LARGE SCALE GENOMIC DNA]</scope>
    <source>
        <strain evidence="1 3">ATCC 49748</strain>
        <plasmid evidence="1">pTfr153</plasmid>
    </source>
</reference>
<reference evidence="2" key="2">
    <citation type="submission" date="2021-04" db="EMBL/GenBank/DDBJ databases">
        <title>Complete Genome and methylome analysis of Thiothrix fructosivorans ATCC 49748.</title>
        <authorList>
            <person name="Fomenkov A."/>
            <person name="Sun L."/>
            <person name="Vincze T."/>
            <person name="Grabovich M.Y."/>
            <person name="Roberts R.J."/>
        </authorList>
    </citation>
    <scope>NUCLEOTIDE SEQUENCE</scope>
    <source>
        <strain evidence="2">ATCC 49748</strain>
        <plasmid evidence="2">pTfr153</plasmid>
    </source>
</reference>
<accession>A0A8B0SVR0</accession>
<dbReference type="EMBL" id="JAFMPM010000004">
    <property type="protein sequence ID" value="MBO0611517.1"/>
    <property type="molecule type" value="Genomic_DNA"/>
</dbReference>
<evidence type="ECO:0000313" key="2">
    <source>
        <dbReference type="EMBL" id="QTX13062.1"/>
    </source>
</evidence>